<dbReference type="Gene3D" id="3.40.640.10">
    <property type="entry name" value="Type I PLP-dependent aspartate aminotransferase-like (Major domain)"/>
    <property type="match status" value="1"/>
</dbReference>
<evidence type="ECO:0000256" key="2">
    <source>
        <dbReference type="RuleBase" id="RU004508"/>
    </source>
</evidence>
<dbReference type="GO" id="GO:0008483">
    <property type="term" value="F:transaminase activity"/>
    <property type="evidence" value="ECO:0007669"/>
    <property type="project" value="UniProtKB-KW"/>
</dbReference>
<dbReference type="SUPFAM" id="SSF53383">
    <property type="entry name" value="PLP-dependent transferases"/>
    <property type="match status" value="1"/>
</dbReference>
<reference evidence="3 4" key="1">
    <citation type="submission" date="2015-12" db="EMBL/GenBank/DDBJ databases">
        <authorList>
            <person name="Shamseldin A."/>
            <person name="Moawad H."/>
            <person name="Abd El-Rahim W.M."/>
            <person name="Sadowsky M.J."/>
        </authorList>
    </citation>
    <scope>NUCLEOTIDE SEQUENCE [LARGE SCALE GENOMIC DNA]</scope>
    <source>
        <strain evidence="3 4">Ar51</strain>
    </source>
</reference>
<dbReference type="PANTHER" id="PTHR30244">
    <property type="entry name" value="TRANSAMINASE"/>
    <property type="match status" value="1"/>
</dbReference>
<dbReference type="Pfam" id="PF01041">
    <property type="entry name" value="DegT_DnrJ_EryC1"/>
    <property type="match status" value="1"/>
</dbReference>
<dbReference type="GO" id="GO:0030170">
    <property type="term" value="F:pyridoxal phosphate binding"/>
    <property type="evidence" value="ECO:0007669"/>
    <property type="project" value="TreeGrafter"/>
</dbReference>
<comment type="similarity">
    <text evidence="2">Belongs to the DegT/DnrJ/EryC1 family.</text>
</comment>
<accession>A0A0U2XJE7</accession>
<dbReference type="Gene3D" id="3.90.1150.10">
    <property type="entry name" value="Aspartate Aminotransferase, domain 1"/>
    <property type="match status" value="1"/>
</dbReference>
<proteinExistence type="inferred from homology"/>
<sequence length="375" mass="40101">MEPWLGDKEARAVADVLASGLLSQGPKVREFEARFSASQEVRHAVATSSSTTALHLALIVAGIGPGDDVVVPSLAFIATANAVTYIGARPVFCDVDPATGTVTAATVRAALTLDTRAVIVVDQAGVPVDLDPVRELCDRHEITVIEDAGCAVGSEYKGRPVGSGADISVWSFHQDNVLTTGEGGMLTTHRADWAARARSLRGHSLNVPAADRRGSRIAAPEVYVEVGFDYQMTDLQATVGIVQLGRLGEIVARRREIAAKYEAGLSGLAGLRFVTDPPYGTANFQSFWVEVLPDFAIDREELLARLADAGISARRGAMAAHRQPAYRWRETGNAGLQNTERLTDRTLVLPIFHGLDNVGLNRVMNSVRAAAGVRR</sequence>
<evidence type="ECO:0000256" key="1">
    <source>
        <dbReference type="ARBA" id="ARBA00001933"/>
    </source>
</evidence>
<dbReference type="PANTHER" id="PTHR30244:SF34">
    <property type="entry name" value="DTDP-4-AMINO-4,6-DIDEOXYGALACTOSE TRANSAMINASE"/>
    <property type="match status" value="1"/>
</dbReference>
<gene>
    <name evidence="3" type="ORF">AU252_10510</name>
</gene>
<protein>
    <submittedName>
        <fullName evidence="3">Glutamine--scyllo-inositol aminotransferase</fullName>
    </submittedName>
</protein>
<comment type="cofactor">
    <cofactor evidence="1">
        <name>pyridoxal 5'-phosphate</name>
        <dbReference type="ChEBI" id="CHEBI:597326"/>
    </cofactor>
</comment>
<evidence type="ECO:0000313" key="3">
    <source>
        <dbReference type="EMBL" id="ALV43890.1"/>
    </source>
</evidence>
<dbReference type="InterPro" id="IPR015424">
    <property type="entry name" value="PyrdxlP-dep_Trfase"/>
</dbReference>
<dbReference type="EMBL" id="CP013747">
    <property type="protein sequence ID" value="ALV43890.1"/>
    <property type="molecule type" value="Genomic_DNA"/>
</dbReference>
<dbReference type="InterPro" id="IPR000653">
    <property type="entry name" value="DegT/StrS_aminotransferase"/>
</dbReference>
<dbReference type="AlphaFoldDB" id="A0A0U2XJE7"/>
<evidence type="ECO:0000313" key="4">
    <source>
        <dbReference type="Proteomes" id="UP000065151"/>
    </source>
</evidence>
<name>A0A0U2XJE7_9MICC</name>
<dbReference type="STRING" id="121292.AU252_10510"/>
<dbReference type="InterPro" id="IPR015422">
    <property type="entry name" value="PyrdxlP-dep_Trfase_small"/>
</dbReference>
<dbReference type="InterPro" id="IPR015421">
    <property type="entry name" value="PyrdxlP-dep_Trfase_major"/>
</dbReference>
<dbReference type="CDD" id="cd00616">
    <property type="entry name" value="AHBA_syn"/>
    <property type="match status" value="1"/>
</dbReference>
<keyword evidence="3" id="KW-0808">Transferase</keyword>
<dbReference type="PIRSF" id="PIRSF000390">
    <property type="entry name" value="PLP_StrS"/>
    <property type="match status" value="1"/>
</dbReference>
<keyword evidence="2" id="KW-0663">Pyridoxal phosphate</keyword>
<dbReference type="Proteomes" id="UP000065151">
    <property type="component" value="Chromosome"/>
</dbReference>
<keyword evidence="3" id="KW-0032">Aminotransferase</keyword>
<dbReference type="GO" id="GO:0000271">
    <property type="term" value="P:polysaccharide biosynthetic process"/>
    <property type="evidence" value="ECO:0007669"/>
    <property type="project" value="TreeGrafter"/>
</dbReference>
<organism evidence="3">
    <name type="scientific">Pseudarthrobacter sulfonivorans</name>
    <dbReference type="NCBI Taxonomy" id="121292"/>
    <lineage>
        <taxon>Bacteria</taxon>
        <taxon>Bacillati</taxon>
        <taxon>Actinomycetota</taxon>
        <taxon>Actinomycetes</taxon>
        <taxon>Micrococcales</taxon>
        <taxon>Micrococcaceae</taxon>
        <taxon>Pseudarthrobacter</taxon>
    </lineage>
</organism>
<dbReference type="KEGG" id="psul:AU252_10510"/>